<accession>A0AAN6S3M2</accession>
<dbReference type="EC" id="2.3.2.31" evidence="2"/>
<sequence>MASSQTLPGSYYKPVNRSLFELDIDTTVSPKNGQTSQNQTSGKQQHEQQQPSTSPSLVSVTTFQYREPNLSGFENLTIDETPPSARVSNGDSTVEQGTPRPNPAGNEATSQQQPRASNTAQPPNATMATVFSTNNPYSSIIESRQNAMTVAFLQSQEHRAPVSIPQDSADTFGFGQRYRVAGESGAVVVTNQRVPLEVLSGDLQCIACVETKDVTQFPKGSVTSACNHPPGVCLECVARTIEADLHRKGWKDLRCPECRAELQYHDVQRFANNTSKDKYEQYTVRETMSQVEGFFWCTGPDCGAGQIHEGGAQEPIVICRDCGHRSCFNHKVAWHENLSCEEYDRLREDPANFRSQFDMVNEQADIEAATRRAQEDADRAFAQSLMAQETRERARLDELRRREAERRRVEEREKEREREARRRAAEEQRRIAVRRKQEEEQSQLLVARTTKPCPGCGWAIEKNDGCSHMTCPLCKHEFCYLCLADHRRILAHDNSYHRPNCGLHPNNLQDTYSPPADEPAQMDDDYD</sequence>
<evidence type="ECO:0000259" key="11">
    <source>
        <dbReference type="PROSITE" id="PS50089"/>
    </source>
</evidence>
<evidence type="ECO:0000256" key="2">
    <source>
        <dbReference type="ARBA" id="ARBA00012251"/>
    </source>
</evidence>
<dbReference type="GO" id="GO:0008270">
    <property type="term" value="F:zinc ion binding"/>
    <property type="evidence" value="ECO:0007669"/>
    <property type="project" value="UniProtKB-KW"/>
</dbReference>
<dbReference type="InterPro" id="IPR013083">
    <property type="entry name" value="Znf_RING/FYVE/PHD"/>
</dbReference>
<evidence type="ECO:0000256" key="1">
    <source>
        <dbReference type="ARBA" id="ARBA00001798"/>
    </source>
</evidence>
<name>A0AAN6S3M2_9PEZI</name>
<dbReference type="CDD" id="cd20336">
    <property type="entry name" value="Rcat_RBR"/>
    <property type="match status" value="1"/>
</dbReference>
<evidence type="ECO:0000256" key="10">
    <source>
        <dbReference type="SAM" id="MobiDB-lite"/>
    </source>
</evidence>
<evidence type="ECO:0000256" key="7">
    <source>
        <dbReference type="ARBA" id="ARBA00022786"/>
    </source>
</evidence>
<keyword evidence="4" id="KW-0479">Metal-binding</keyword>
<evidence type="ECO:0000256" key="9">
    <source>
        <dbReference type="PROSITE-ProRule" id="PRU00175"/>
    </source>
</evidence>
<evidence type="ECO:0000256" key="5">
    <source>
        <dbReference type="ARBA" id="ARBA00022737"/>
    </source>
</evidence>
<feature type="region of interest" description="Disordered" evidence="10">
    <location>
        <begin position="402"/>
        <end position="429"/>
    </location>
</feature>
<proteinExistence type="predicted"/>
<keyword evidence="7" id="KW-0833">Ubl conjugation pathway</keyword>
<keyword evidence="3" id="KW-0808">Transferase</keyword>
<dbReference type="GO" id="GO:0061630">
    <property type="term" value="F:ubiquitin protein ligase activity"/>
    <property type="evidence" value="ECO:0007669"/>
    <property type="project" value="UniProtKB-EC"/>
</dbReference>
<dbReference type="EMBL" id="MU853814">
    <property type="protein sequence ID" value="KAK3939289.1"/>
    <property type="molecule type" value="Genomic_DNA"/>
</dbReference>
<feature type="compositionally biased region" description="Polar residues" evidence="10">
    <location>
        <begin position="86"/>
        <end position="96"/>
    </location>
</feature>
<dbReference type="InterPro" id="IPR031127">
    <property type="entry name" value="E3_UB_ligase_RBR"/>
</dbReference>
<dbReference type="PROSITE" id="PS50089">
    <property type="entry name" value="ZF_RING_2"/>
    <property type="match status" value="1"/>
</dbReference>
<dbReference type="SUPFAM" id="SSF57850">
    <property type="entry name" value="RING/U-box"/>
    <property type="match status" value="3"/>
</dbReference>
<keyword evidence="8" id="KW-0862">Zinc</keyword>
<feature type="compositionally biased region" description="Low complexity" evidence="10">
    <location>
        <begin position="48"/>
        <end position="57"/>
    </location>
</feature>
<keyword evidence="14" id="KW-1185">Reference proteome</keyword>
<dbReference type="PANTHER" id="PTHR11685">
    <property type="entry name" value="RBR FAMILY RING FINGER AND IBR DOMAIN-CONTAINING"/>
    <property type="match status" value="1"/>
</dbReference>
<keyword evidence="5" id="KW-0677">Repeat</keyword>
<keyword evidence="6 9" id="KW-0863">Zinc-finger</keyword>
<organism evidence="13 14">
    <name type="scientific">Diplogelasinospora grovesii</name>
    <dbReference type="NCBI Taxonomy" id="303347"/>
    <lineage>
        <taxon>Eukaryota</taxon>
        <taxon>Fungi</taxon>
        <taxon>Dikarya</taxon>
        <taxon>Ascomycota</taxon>
        <taxon>Pezizomycotina</taxon>
        <taxon>Sordariomycetes</taxon>
        <taxon>Sordariomycetidae</taxon>
        <taxon>Sordariales</taxon>
        <taxon>Diplogelasinosporaceae</taxon>
        <taxon>Diplogelasinospora</taxon>
    </lineage>
</organism>
<evidence type="ECO:0000259" key="12">
    <source>
        <dbReference type="PROSITE" id="PS51873"/>
    </source>
</evidence>
<evidence type="ECO:0000256" key="4">
    <source>
        <dbReference type="ARBA" id="ARBA00022723"/>
    </source>
</evidence>
<dbReference type="Gene3D" id="1.20.120.1750">
    <property type="match status" value="1"/>
</dbReference>
<comment type="caution">
    <text evidence="13">The sequence shown here is derived from an EMBL/GenBank/DDBJ whole genome shotgun (WGS) entry which is preliminary data.</text>
</comment>
<comment type="catalytic activity">
    <reaction evidence="1">
        <text>[E2 ubiquitin-conjugating enzyme]-S-ubiquitinyl-L-cysteine + [acceptor protein]-L-lysine = [E2 ubiquitin-conjugating enzyme]-L-cysteine + [acceptor protein]-N(6)-ubiquitinyl-L-lysine.</text>
        <dbReference type="EC" id="2.3.2.31"/>
    </reaction>
</comment>
<evidence type="ECO:0000256" key="3">
    <source>
        <dbReference type="ARBA" id="ARBA00022679"/>
    </source>
</evidence>
<reference evidence="14" key="1">
    <citation type="journal article" date="2023" name="Mol. Phylogenet. Evol.">
        <title>Genome-scale phylogeny and comparative genomics of the fungal order Sordariales.</title>
        <authorList>
            <person name="Hensen N."/>
            <person name="Bonometti L."/>
            <person name="Westerberg I."/>
            <person name="Brannstrom I.O."/>
            <person name="Guillou S."/>
            <person name="Cros-Aarteil S."/>
            <person name="Calhoun S."/>
            <person name="Haridas S."/>
            <person name="Kuo A."/>
            <person name="Mondo S."/>
            <person name="Pangilinan J."/>
            <person name="Riley R."/>
            <person name="LaButti K."/>
            <person name="Andreopoulos B."/>
            <person name="Lipzen A."/>
            <person name="Chen C."/>
            <person name="Yan M."/>
            <person name="Daum C."/>
            <person name="Ng V."/>
            <person name="Clum A."/>
            <person name="Steindorff A."/>
            <person name="Ohm R.A."/>
            <person name="Martin F."/>
            <person name="Silar P."/>
            <person name="Natvig D.O."/>
            <person name="Lalanne C."/>
            <person name="Gautier V."/>
            <person name="Ament-Velasquez S.L."/>
            <person name="Kruys A."/>
            <person name="Hutchinson M.I."/>
            <person name="Powell A.J."/>
            <person name="Barry K."/>
            <person name="Miller A.N."/>
            <person name="Grigoriev I.V."/>
            <person name="Debuchy R."/>
            <person name="Gladieux P."/>
            <person name="Hiltunen Thoren M."/>
            <person name="Johannesson H."/>
        </authorList>
    </citation>
    <scope>NUCLEOTIDE SEQUENCE [LARGE SCALE GENOMIC DNA]</scope>
    <source>
        <strain evidence="14">CBS 340.73</strain>
    </source>
</reference>
<evidence type="ECO:0000256" key="8">
    <source>
        <dbReference type="ARBA" id="ARBA00022833"/>
    </source>
</evidence>
<dbReference type="InterPro" id="IPR044066">
    <property type="entry name" value="TRIAD_supradom"/>
</dbReference>
<feature type="compositionally biased region" description="Polar residues" evidence="10">
    <location>
        <begin position="26"/>
        <end position="43"/>
    </location>
</feature>
<dbReference type="AlphaFoldDB" id="A0AAN6S3M2"/>
<feature type="compositionally biased region" description="Polar residues" evidence="10">
    <location>
        <begin position="107"/>
        <end position="131"/>
    </location>
</feature>
<dbReference type="Proteomes" id="UP001303473">
    <property type="component" value="Unassembled WGS sequence"/>
</dbReference>
<dbReference type="InterPro" id="IPR017907">
    <property type="entry name" value="Znf_RING_CS"/>
</dbReference>
<feature type="region of interest" description="Disordered" evidence="10">
    <location>
        <begin position="72"/>
        <end position="131"/>
    </location>
</feature>
<evidence type="ECO:0000256" key="6">
    <source>
        <dbReference type="ARBA" id="ARBA00022771"/>
    </source>
</evidence>
<dbReference type="Pfam" id="PF22191">
    <property type="entry name" value="IBR_1"/>
    <property type="match status" value="1"/>
</dbReference>
<feature type="region of interest" description="Disordered" evidence="10">
    <location>
        <begin position="23"/>
        <end position="57"/>
    </location>
</feature>
<feature type="region of interest" description="Disordered" evidence="10">
    <location>
        <begin position="504"/>
        <end position="527"/>
    </location>
</feature>
<dbReference type="PROSITE" id="PS51873">
    <property type="entry name" value="TRIAD"/>
    <property type="match status" value="1"/>
</dbReference>
<dbReference type="InterPro" id="IPR001841">
    <property type="entry name" value="Znf_RING"/>
</dbReference>
<feature type="domain" description="RING-type" evidence="12">
    <location>
        <begin position="201"/>
        <end position="503"/>
    </location>
</feature>
<dbReference type="InterPro" id="IPR002867">
    <property type="entry name" value="IBR_dom"/>
</dbReference>
<evidence type="ECO:0000313" key="14">
    <source>
        <dbReference type="Proteomes" id="UP001303473"/>
    </source>
</evidence>
<dbReference type="Gene3D" id="3.30.40.10">
    <property type="entry name" value="Zinc/RING finger domain, C3HC4 (zinc finger)"/>
    <property type="match status" value="1"/>
</dbReference>
<dbReference type="Pfam" id="PF01485">
    <property type="entry name" value="IBR"/>
    <property type="match status" value="1"/>
</dbReference>
<evidence type="ECO:0000313" key="13">
    <source>
        <dbReference type="EMBL" id="KAK3939289.1"/>
    </source>
</evidence>
<dbReference type="GO" id="GO:0016567">
    <property type="term" value="P:protein ubiquitination"/>
    <property type="evidence" value="ECO:0007669"/>
    <property type="project" value="InterPro"/>
</dbReference>
<dbReference type="SMART" id="SM00647">
    <property type="entry name" value="IBR"/>
    <property type="match status" value="2"/>
</dbReference>
<dbReference type="PROSITE" id="PS00518">
    <property type="entry name" value="ZF_RING_1"/>
    <property type="match status" value="1"/>
</dbReference>
<gene>
    <name evidence="13" type="ORF">QBC46DRAFT_263708</name>
</gene>
<protein>
    <recommendedName>
        <fullName evidence="2">RBR-type E3 ubiquitin transferase</fullName>
        <ecNumber evidence="2">2.3.2.31</ecNumber>
    </recommendedName>
</protein>
<feature type="domain" description="RING-type" evidence="11">
    <location>
        <begin position="205"/>
        <end position="259"/>
    </location>
</feature>
<dbReference type="CDD" id="cd20335">
    <property type="entry name" value="BRcat_RBR"/>
    <property type="match status" value="1"/>
</dbReference>